<dbReference type="AlphaFoldDB" id="A0A2N9BCZ7"/>
<sequence length="57" mass="6205">MVQFPPVPPGREFYAPNRFEMSLEDVEVEGEIPREINGIFFQAGADELVPAAVGGAL</sequence>
<dbReference type="OrthoDB" id="6636843at2"/>
<protein>
    <submittedName>
        <fullName evidence="1">Uncharacterized protein</fullName>
    </submittedName>
</protein>
<accession>A0A2N9BCZ7</accession>
<keyword evidence="2" id="KW-1185">Reference proteome</keyword>
<name>A0A2N9BCZ7_STRCX</name>
<dbReference type="Proteomes" id="UP000235464">
    <property type="component" value="Chromosome I"/>
</dbReference>
<gene>
    <name evidence="1" type="ORF">SCNRRL3882_4643</name>
</gene>
<organism evidence="1 2">
    <name type="scientific">Streptomyces chartreusis NRRL 3882</name>
    <dbReference type="NCBI Taxonomy" id="1079985"/>
    <lineage>
        <taxon>Bacteria</taxon>
        <taxon>Bacillati</taxon>
        <taxon>Actinomycetota</taxon>
        <taxon>Actinomycetes</taxon>
        <taxon>Kitasatosporales</taxon>
        <taxon>Streptomycetaceae</taxon>
        <taxon>Streptomyces</taxon>
    </lineage>
</organism>
<dbReference type="RefSeq" id="WP_010035465.1">
    <property type="nucleotide sequence ID" value="NZ_LT962942.1"/>
</dbReference>
<proteinExistence type="predicted"/>
<evidence type="ECO:0000313" key="1">
    <source>
        <dbReference type="EMBL" id="SOR81191.1"/>
    </source>
</evidence>
<dbReference type="EMBL" id="LT963352">
    <property type="protein sequence ID" value="SOR81191.1"/>
    <property type="molecule type" value="Genomic_DNA"/>
</dbReference>
<evidence type="ECO:0000313" key="2">
    <source>
        <dbReference type="Proteomes" id="UP000235464"/>
    </source>
</evidence>
<reference evidence="2" key="1">
    <citation type="submission" date="2017-11" db="EMBL/GenBank/DDBJ databases">
        <authorList>
            <person name="Wibberg D."/>
        </authorList>
    </citation>
    <scope>NUCLEOTIDE SEQUENCE [LARGE SCALE GENOMIC DNA]</scope>
</reference>